<feature type="region of interest" description="Disordered" evidence="3">
    <location>
        <begin position="60"/>
        <end position="82"/>
    </location>
</feature>
<dbReference type="InterPro" id="IPR041916">
    <property type="entry name" value="Anti_sigma_zinc_sf"/>
</dbReference>
<keyword evidence="4" id="KW-1133">Transmembrane helix</keyword>
<evidence type="ECO:0000313" key="6">
    <source>
        <dbReference type="EMBL" id="GAA2627117.1"/>
    </source>
</evidence>
<keyword evidence="1" id="KW-0805">Transcription regulation</keyword>
<protein>
    <submittedName>
        <fullName evidence="6">Anti-sigma U factor RsuA</fullName>
    </submittedName>
</protein>
<keyword evidence="7" id="KW-1185">Reference proteome</keyword>
<keyword evidence="4" id="KW-0472">Membrane</keyword>
<evidence type="ECO:0000256" key="2">
    <source>
        <dbReference type="ARBA" id="ARBA00023163"/>
    </source>
</evidence>
<accession>A0ABN3QI36</accession>
<sequence length="261" mass="28081">MTTHPSPGSATEPVQHTDVAAYALGVLDAADAERYEEHLAGCDRCAVELKSMTALTPFLAEHARDGGPPVPERPRAERPERPRAALLEQLLTDTAGEAAAERRRRDTRRLWLAAGVFALVVVGGLLAVLAMLGDDGDAEQAASPARQMYERGEKTATVDVGTETRATVSLEKKSWGTHVALQLGHISGPESCELVAVGKDGTEQTVTTWAVPAHGYGIADTRWHKPLYTDGGAAFARSELDRFEVRTLSGRHLATIDIRAR</sequence>
<proteinExistence type="predicted"/>
<dbReference type="EMBL" id="BAAARJ010000016">
    <property type="protein sequence ID" value="GAA2627117.1"/>
    <property type="molecule type" value="Genomic_DNA"/>
</dbReference>
<reference evidence="6 7" key="1">
    <citation type="journal article" date="2019" name="Int. J. Syst. Evol. Microbiol.">
        <title>The Global Catalogue of Microorganisms (GCM) 10K type strain sequencing project: providing services to taxonomists for standard genome sequencing and annotation.</title>
        <authorList>
            <consortium name="The Broad Institute Genomics Platform"/>
            <consortium name="The Broad Institute Genome Sequencing Center for Infectious Disease"/>
            <person name="Wu L."/>
            <person name="Ma J."/>
        </authorList>
    </citation>
    <scope>NUCLEOTIDE SEQUENCE [LARGE SCALE GENOMIC DNA]</scope>
    <source>
        <strain evidence="6 7">JCM 16373</strain>
    </source>
</reference>
<dbReference type="RefSeq" id="WP_344568375.1">
    <property type="nucleotide sequence ID" value="NZ_BAAARJ010000016.1"/>
</dbReference>
<keyword evidence="4" id="KW-0812">Transmembrane</keyword>
<evidence type="ECO:0000256" key="4">
    <source>
        <dbReference type="SAM" id="Phobius"/>
    </source>
</evidence>
<name>A0ABN3QI36_9ACTN</name>
<evidence type="ECO:0000256" key="1">
    <source>
        <dbReference type="ARBA" id="ARBA00023015"/>
    </source>
</evidence>
<dbReference type="Proteomes" id="UP001501447">
    <property type="component" value="Unassembled WGS sequence"/>
</dbReference>
<feature type="domain" description="Putative zinc-finger" evidence="5">
    <location>
        <begin position="20"/>
        <end position="46"/>
    </location>
</feature>
<keyword evidence="2" id="KW-0804">Transcription</keyword>
<evidence type="ECO:0000256" key="3">
    <source>
        <dbReference type="SAM" id="MobiDB-lite"/>
    </source>
</evidence>
<dbReference type="InterPro" id="IPR027383">
    <property type="entry name" value="Znf_put"/>
</dbReference>
<dbReference type="Pfam" id="PF13490">
    <property type="entry name" value="zf-HC2"/>
    <property type="match status" value="1"/>
</dbReference>
<evidence type="ECO:0000259" key="5">
    <source>
        <dbReference type="Pfam" id="PF13490"/>
    </source>
</evidence>
<evidence type="ECO:0000313" key="7">
    <source>
        <dbReference type="Proteomes" id="UP001501447"/>
    </source>
</evidence>
<dbReference type="Gene3D" id="1.10.10.1320">
    <property type="entry name" value="Anti-sigma factor, zinc-finger domain"/>
    <property type="match status" value="1"/>
</dbReference>
<feature type="compositionally biased region" description="Basic and acidic residues" evidence="3">
    <location>
        <begin position="72"/>
        <end position="82"/>
    </location>
</feature>
<organism evidence="6 7">
    <name type="scientific">Streptomyces axinellae</name>
    <dbReference type="NCBI Taxonomy" id="552788"/>
    <lineage>
        <taxon>Bacteria</taxon>
        <taxon>Bacillati</taxon>
        <taxon>Actinomycetota</taxon>
        <taxon>Actinomycetes</taxon>
        <taxon>Kitasatosporales</taxon>
        <taxon>Streptomycetaceae</taxon>
        <taxon>Streptomyces</taxon>
    </lineage>
</organism>
<gene>
    <name evidence="6" type="primary">rsuA</name>
    <name evidence="6" type="ORF">GCM10009863_47540</name>
</gene>
<comment type="caution">
    <text evidence="6">The sequence shown here is derived from an EMBL/GenBank/DDBJ whole genome shotgun (WGS) entry which is preliminary data.</text>
</comment>
<feature type="transmembrane region" description="Helical" evidence="4">
    <location>
        <begin position="110"/>
        <end position="132"/>
    </location>
</feature>